<dbReference type="InterPro" id="IPR043917">
    <property type="entry name" value="DUF5753"/>
</dbReference>
<dbReference type="Proteomes" id="UP000525686">
    <property type="component" value="Unassembled WGS sequence"/>
</dbReference>
<name>A0A7W3WGB9_9ACTN</name>
<evidence type="ECO:0000313" key="2">
    <source>
        <dbReference type="EMBL" id="MBB1251866.1"/>
    </source>
</evidence>
<reference evidence="3" key="1">
    <citation type="submission" date="2020-05" db="EMBL/GenBank/DDBJ databases">
        <title>Classification of alakaliphilic streptomycetes isolated from an alkaline soil next to Lonar Crater, India and a proposal for the recognition of Streptomyces alkaliterrae sp. nov.</title>
        <authorList>
            <person name="Golinska P."/>
        </authorList>
    </citation>
    <scope>NUCLEOTIDE SEQUENCE [LARGE SCALE GENOMIC DNA]</scope>
    <source>
        <strain evidence="3">OF3</strain>
    </source>
</reference>
<dbReference type="EMBL" id="JABJWZ010000002">
    <property type="protein sequence ID" value="MBB1251866.1"/>
    <property type="molecule type" value="Genomic_DNA"/>
</dbReference>
<dbReference type="CDD" id="cd00093">
    <property type="entry name" value="HTH_XRE"/>
    <property type="match status" value="1"/>
</dbReference>
<dbReference type="SUPFAM" id="SSF47413">
    <property type="entry name" value="lambda repressor-like DNA-binding domains"/>
    <property type="match status" value="1"/>
</dbReference>
<feature type="domain" description="HTH cro/C1-type" evidence="1">
    <location>
        <begin position="21"/>
        <end position="76"/>
    </location>
</feature>
<dbReference type="InterPro" id="IPR001387">
    <property type="entry name" value="Cro/C1-type_HTH"/>
</dbReference>
<comment type="caution">
    <text evidence="2">The sequence shown here is derived from an EMBL/GenBank/DDBJ whole genome shotgun (WGS) entry which is preliminary data.</text>
</comment>
<organism evidence="2 3">
    <name type="scientific">Streptomyces alkaliterrae</name>
    <dbReference type="NCBI Taxonomy" id="2213162"/>
    <lineage>
        <taxon>Bacteria</taxon>
        <taxon>Bacillati</taxon>
        <taxon>Actinomycetota</taxon>
        <taxon>Actinomycetes</taxon>
        <taxon>Kitasatosporales</taxon>
        <taxon>Streptomycetaceae</taxon>
        <taxon>Streptomyces</taxon>
    </lineage>
</organism>
<dbReference type="AlphaFoldDB" id="A0A7W3WGB9"/>
<evidence type="ECO:0000259" key="1">
    <source>
        <dbReference type="SMART" id="SM00530"/>
    </source>
</evidence>
<sequence>MPQPPRELTPERSARHLFGAKLRAYREGAKMSLEALKQVVNLSTSHLSRIENATAMPPPDLPRALDACFGTDGIFVELYRLCARESHPDQFQRRMELEARARLVQEYSGQLVPGLLQTEAYARAQFREHDPKAAPDEVDELVTARMARQSLVNRADPADYTFVLDEAVIRRRFGTAEEWRHQLARLEAAADTPNGTLQVHPFARGGHGLMGGYLSLLHLPDGTAVAYEGAITTGWLLEETHEVIRRQRAYDRLTAYALTPSESAALIRSVIEEIEP</sequence>
<evidence type="ECO:0000313" key="3">
    <source>
        <dbReference type="Proteomes" id="UP000525686"/>
    </source>
</evidence>
<dbReference type="Pfam" id="PF19054">
    <property type="entry name" value="DUF5753"/>
    <property type="match status" value="1"/>
</dbReference>
<dbReference type="RefSeq" id="WP_181353175.1">
    <property type="nucleotide sequence ID" value="NZ_JABJWZ010000002.1"/>
</dbReference>
<dbReference type="InterPro" id="IPR010982">
    <property type="entry name" value="Lambda_DNA-bd_dom_sf"/>
</dbReference>
<accession>A0A7W3WGB9</accession>
<dbReference type="GO" id="GO:0003677">
    <property type="term" value="F:DNA binding"/>
    <property type="evidence" value="ECO:0007669"/>
    <property type="project" value="InterPro"/>
</dbReference>
<dbReference type="SMART" id="SM00530">
    <property type="entry name" value="HTH_XRE"/>
    <property type="match status" value="1"/>
</dbReference>
<proteinExistence type="predicted"/>
<dbReference type="Gene3D" id="1.10.260.40">
    <property type="entry name" value="lambda repressor-like DNA-binding domains"/>
    <property type="match status" value="1"/>
</dbReference>
<protein>
    <submittedName>
        <fullName evidence="2">Helix-turn-helix transcriptional regulator</fullName>
    </submittedName>
</protein>
<gene>
    <name evidence="2" type="ORF">H3146_00585</name>
</gene>
<dbReference type="Pfam" id="PF13560">
    <property type="entry name" value="HTH_31"/>
    <property type="match status" value="1"/>
</dbReference>